<reference evidence="1" key="1">
    <citation type="submission" date="2014-11" db="EMBL/GenBank/DDBJ databases">
        <authorList>
            <person name="Amaro Gonzalez C."/>
        </authorList>
    </citation>
    <scope>NUCLEOTIDE SEQUENCE</scope>
</reference>
<name>A0A0E9VNR8_ANGAN</name>
<organism evidence="1">
    <name type="scientific">Anguilla anguilla</name>
    <name type="common">European freshwater eel</name>
    <name type="synonym">Muraena anguilla</name>
    <dbReference type="NCBI Taxonomy" id="7936"/>
    <lineage>
        <taxon>Eukaryota</taxon>
        <taxon>Metazoa</taxon>
        <taxon>Chordata</taxon>
        <taxon>Craniata</taxon>
        <taxon>Vertebrata</taxon>
        <taxon>Euteleostomi</taxon>
        <taxon>Actinopterygii</taxon>
        <taxon>Neopterygii</taxon>
        <taxon>Teleostei</taxon>
        <taxon>Anguilliformes</taxon>
        <taxon>Anguillidae</taxon>
        <taxon>Anguilla</taxon>
    </lineage>
</organism>
<protein>
    <submittedName>
        <fullName evidence="1">Uncharacterized protein</fullName>
    </submittedName>
</protein>
<accession>A0A0E9VNR8</accession>
<dbReference type="AlphaFoldDB" id="A0A0E9VNR8"/>
<reference evidence="1" key="2">
    <citation type="journal article" date="2015" name="Fish Shellfish Immunol.">
        <title>Early steps in the European eel (Anguilla anguilla)-Vibrio vulnificus interaction in the gills: Role of the RtxA13 toxin.</title>
        <authorList>
            <person name="Callol A."/>
            <person name="Pajuelo D."/>
            <person name="Ebbesson L."/>
            <person name="Teles M."/>
            <person name="MacKenzie S."/>
            <person name="Amaro C."/>
        </authorList>
    </citation>
    <scope>NUCLEOTIDE SEQUENCE</scope>
</reference>
<sequence>MKNCYDRLSFVLSGGCPDFACFLYTVPRN</sequence>
<evidence type="ECO:0000313" key="1">
    <source>
        <dbReference type="EMBL" id="JAH78868.1"/>
    </source>
</evidence>
<dbReference type="EMBL" id="GBXM01029709">
    <property type="protein sequence ID" value="JAH78868.1"/>
    <property type="molecule type" value="Transcribed_RNA"/>
</dbReference>
<proteinExistence type="predicted"/>